<evidence type="ECO:0000259" key="10">
    <source>
        <dbReference type="PROSITE" id="PS50994"/>
    </source>
</evidence>
<dbReference type="GO" id="GO:0046872">
    <property type="term" value="F:metal ion binding"/>
    <property type="evidence" value="ECO:0007669"/>
    <property type="project" value="UniProtKB-KW"/>
</dbReference>
<keyword evidence="1" id="KW-0540">Nuclease</keyword>
<accession>A0A085MBQ7</accession>
<evidence type="ECO:0000313" key="12">
    <source>
        <dbReference type="Proteomes" id="UP000030764"/>
    </source>
</evidence>
<protein>
    <recommendedName>
        <fullName evidence="10">Integrase catalytic domain-containing protein</fullName>
    </recommendedName>
</protein>
<keyword evidence="7" id="KW-0695">RNA-directed DNA polymerase</keyword>
<organism evidence="11 12">
    <name type="scientific">Trichuris suis</name>
    <name type="common">pig whipworm</name>
    <dbReference type="NCBI Taxonomy" id="68888"/>
    <lineage>
        <taxon>Eukaryota</taxon>
        <taxon>Metazoa</taxon>
        <taxon>Ecdysozoa</taxon>
        <taxon>Nematoda</taxon>
        <taxon>Enoplea</taxon>
        <taxon>Dorylaimia</taxon>
        <taxon>Trichinellida</taxon>
        <taxon>Trichuridae</taxon>
        <taxon>Trichuris</taxon>
    </lineage>
</organism>
<dbReference type="GO" id="GO:0003887">
    <property type="term" value="F:DNA-directed DNA polymerase activity"/>
    <property type="evidence" value="ECO:0007669"/>
    <property type="project" value="UniProtKB-KW"/>
</dbReference>
<keyword evidence="12" id="KW-1185">Reference proteome</keyword>
<dbReference type="PANTHER" id="PTHR42648">
    <property type="entry name" value="TRANSPOSASE, PUTATIVE-RELATED"/>
    <property type="match status" value="1"/>
</dbReference>
<keyword evidence="5" id="KW-0460">Magnesium</keyword>
<keyword evidence="6" id="KW-0229">DNA integration</keyword>
<sequence>MKNRFGRSPIAFRTDNGREYLGSELSNFFNGEGIQHETTVPHTPQQNGVAERKNHSLTEMATCMLLDAGLHNRVWGEAVRTAAYLQNRLPSRSVVRLLMSIFLAERQTRATSACLERKSKLATTKPAGH</sequence>
<keyword evidence="8" id="KW-0239">DNA-directed DNA polymerase</keyword>
<dbReference type="GO" id="GO:0004519">
    <property type="term" value="F:endonuclease activity"/>
    <property type="evidence" value="ECO:0007669"/>
    <property type="project" value="UniProtKB-KW"/>
</dbReference>
<dbReference type="SUPFAM" id="SSF53098">
    <property type="entry name" value="Ribonuclease H-like"/>
    <property type="match status" value="1"/>
</dbReference>
<dbReference type="InterPro" id="IPR001584">
    <property type="entry name" value="Integrase_cat-core"/>
</dbReference>
<evidence type="ECO:0000256" key="3">
    <source>
        <dbReference type="ARBA" id="ARBA00022759"/>
    </source>
</evidence>
<evidence type="ECO:0000256" key="5">
    <source>
        <dbReference type="ARBA" id="ARBA00022842"/>
    </source>
</evidence>
<keyword evidence="3" id="KW-0255">Endonuclease</keyword>
<evidence type="ECO:0000256" key="1">
    <source>
        <dbReference type="ARBA" id="ARBA00022722"/>
    </source>
</evidence>
<gene>
    <name evidence="11" type="ORF">M513_04353</name>
</gene>
<dbReference type="PROSITE" id="PS50994">
    <property type="entry name" value="INTEGRASE"/>
    <property type="match status" value="1"/>
</dbReference>
<dbReference type="GO" id="GO:0006310">
    <property type="term" value="P:DNA recombination"/>
    <property type="evidence" value="ECO:0007669"/>
    <property type="project" value="UniProtKB-KW"/>
</dbReference>
<dbReference type="GO" id="GO:0003676">
    <property type="term" value="F:nucleic acid binding"/>
    <property type="evidence" value="ECO:0007669"/>
    <property type="project" value="InterPro"/>
</dbReference>
<keyword evidence="9" id="KW-0233">DNA recombination</keyword>
<dbReference type="InterPro" id="IPR039537">
    <property type="entry name" value="Retrotran_Ty1/copia-like"/>
</dbReference>
<dbReference type="GO" id="GO:0015074">
    <property type="term" value="P:DNA integration"/>
    <property type="evidence" value="ECO:0007669"/>
    <property type="project" value="UniProtKB-KW"/>
</dbReference>
<keyword evidence="8" id="KW-0548">Nucleotidyltransferase</keyword>
<evidence type="ECO:0000256" key="6">
    <source>
        <dbReference type="ARBA" id="ARBA00022908"/>
    </source>
</evidence>
<proteinExistence type="predicted"/>
<dbReference type="Proteomes" id="UP000030764">
    <property type="component" value="Unassembled WGS sequence"/>
</dbReference>
<evidence type="ECO:0000256" key="9">
    <source>
        <dbReference type="ARBA" id="ARBA00023172"/>
    </source>
</evidence>
<name>A0A085MBQ7_9BILA</name>
<dbReference type="EMBL" id="KL363205">
    <property type="protein sequence ID" value="KFD54653.1"/>
    <property type="molecule type" value="Genomic_DNA"/>
</dbReference>
<evidence type="ECO:0000256" key="4">
    <source>
        <dbReference type="ARBA" id="ARBA00022801"/>
    </source>
</evidence>
<dbReference type="InterPro" id="IPR012337">
    <property type="entry name" value="RNaseH-like_sf"/>
</dbReference>
<dbReference type="PANTHER" id="PTHR42648:SF11">
    <property type="entry name" value="TRANSPOSON TY4-P GAG-POL POLYPROTEIN"/>
    <property type="match status" value="1"/>
</dbReference>
<evidence type="ECO:0000256" key="2">
    <source>
        <dbReference type="ARBA" id="ARBA00022723"/>
    </source>
</evidence>
<keyword evidence="2" id="KW-0479">Metal-binding</keyword>
<keyword evidence="8" id="KW-0808">Transferase</keyword>
<evidence type="ECO:0000256" key="7">
    <source>
        <dbReference type="ARBA" id="ARBA00022918"/>
    </source>
</evidence>
<keyword evidence="4" id="KW-0378">Hydrolase</keyword>
<dbReference type="AlphaFoldDB" id="A0A085MBQ7"/>
<evidence type="ECO:0000256" key="8">
    <source>
        <dbReference type="ARBA" id="ARBA00022932"/>
    </source>
</evidence>
<dbReference type="Gene3D" id="3.30.420.10">
    <property type="entry name" value="Ribonuclease H-like superfamily/Ribonuclease H"/>
    <property type="match status" value="1"/>
</dbReference>
<evidence type="ECO:0000313" key="11">
    <source>
        <dbReference type="EMBL" id="KFD54653.1"/>
    </source>
</evidence>
<dbReference type="GO" id="GO:0016787">
    <property type="term" value="F:hydrolase activity"/>
    <property type="evidence" value="ECO:0007669"/>
    <property type="project" value="UniProtKB-KW"/>
</dbReference>
<reference evidence="11 12" key="1">
    <citation type="journal article" date="2014" name="Nat. Genet.">
        <title>Genome and transcriptome of the porcine whipworm Trichuris suis.</title>
        <authorList>
            <person name="Jex A.R."/>
            <person name="Nejsum P."/>
            <person name="Schwarz E.M."/>
            <person name="Hu L."/>
            <person name="Young N.D."/>
            <person name="Hall R.S."/>
            <person name="Korhonen P.K."/>
            <person name="Liao S."/>
            <person name="Thamsborg S."/>
            <person name="Xia J."/>
            <person name="Xu P."/>
            <person name="Wang S."/>
            <person name="Scheerlinck J.P."/>
            <person name="Hofmann A."/>
            <person name="Sternberg P.W."/>
            <person name="Wang J."/>
            <person name="Gasser R.B."/>
        </authorList>
    </citation>
    <scope>NUCLEOTIDE SEQUENCE [LARGE SCALE GENOMIC DNA]</scope>
    <source>
        <strain evidence="11">DCEP-RM93M</strain>
    </source>
</reference>
<feature type="domain" description="Integrase catalytic" evidence="10">
    <location>
        <begin position="1"/>
        <end position="107"/>
    </location>
</feature>
<dbReference type="GO" id="GO:0003964">
    <property type="term" value="F:RNA-directed DNA polymerase activity"/>
    <property type="evidence" value="ECO:0007669"/>
    <property type="project" value="UniProtKB-KW"/>
</dbReference>
<dbReference type="InterPro" id="IPR036397">
    <property type="entry name" value="RNaseH_sf"/>
</dbReference>